<feature type="transmembrane region" description="Helical" evidence="1">
    <location>
        <begin position="57"/>
        <end position="78"/>
    </location>
</feature>
<feature type="transmembrane region" description="Helical" evidence="1">
    <location>
        <begin position="99"/>
        <end position="122"/>
    </location>
</feature>
<evidence type="ECO:0000256" key="1">
    <source>
        <dbReference type="SAM" id="Phobius"/>
    </source>
</evidence>
<feature type="transmembrane region" description="Helical" evidence="1">
    <location>
        <begin position="128"/>
        <end position="145"/>
    </location>
</feature>
<evidence type="ECO:0000313" key="3">
    <source>
        <dbReference type="Proteomes" id="UP000249396"/>
    </source>
</evidence>
<name>A0A2W4QTM1_9GAMM</name>
<dbReference type="EMBL" id="QJPH01000385">
    <property type="protein sequence ID" value="PZN75421.1"/>
    <property type="molecule type" value="Genomic_DNA"/>
</dbReference>
<protein>
    <submittedName>
        <fullName evidence="2">Uncharacterized protein</fullName>
    </submittedName>
</protein>
<gene>
    <name evidence="2" type="ORF">DM484_18830</name>
</gene>
<evidence type="ECO:0000313" key="2">
    <source>
        <dbReference type="EMBL" id="PZN75421.1"/>
    </source>
</evidence>
<keyword evidence="1" id="KW-1133">Transmembrane helix</keyword>
<organism evidence="2 3">
    <name type="scientific">Candidatus Methylumidiphilus alinenensis</name>
    <dbReference type="NCBI Taxonomy" id="2202197"/>
    <lineage>
        <taxon>Bacteria</taxon>
        <taxon>Pseudomonadati</taxon>
        <taxon>Pseudomonadota</taxon>
        <taxon>Gammaproteobacteria</taxon>
        <taxon>Methylococcales</taxon>
        <taxon>Candidatus Methylumidiphilus</taxon>
    </lineage>
</organism>
<comment type="caution">
    <text evidence="2">The sequence shown here is derived from an EMBL/GenBank/DDBJ whole genome shotgun (WGS) entry which is preliminary data.</text>
</comment>
<sequence>MMRTLLLILAATILFGIIGSCVGIGFSAFKIDLANLGPNKPLIEASLQEANYYIKNGMIVGLCVGLFISCLKLSLMLNNKIGKHFDNSYTTMTYGAEESLIISAIGGIIFTLLLSPLIGFAIIGGLTIILVLVGTASFLMYMNAIDELTARRAEQRMVFCFGFTSGFSAIVFIFSKVLPFFNK</sequence>
<accession>A0A2W4QTM1</accession>
<keyword evidence="1" id="KW-0472">Membrane</keyword>
<reference evidence="2 3" key="1">
    <citation type="journal article" date="2018" name="Aquat. Microb. Ecol.">
        <title>Gammaproteobacterial methanotrophs dominate.</title>
        <authorList>
            <person name="Rissanen A.J."/>
            <person name="Saarenheimo J."/>
            <person name="Tiirola M."/>
            <person name="Peura S."/>
            <person name="Aalto S.L."/>
            <person name="Karvinen A."/>
            <person name="Nykanen H."/>
        </authorList>
    </citation>
    <scope>NUCLEOTIDE SEQUENCE [LARGE SCALE GENOMIC DNA]</scope>
    <source>
        <strain evidence="2">AMbin10</strain>
    </source>
</reference>
<proteinExistence type="predicted"/>
<dbReference type="Proteomes" id="UP000249396">
    <property type="component" value="Unassembled WGS sequence"/>
</dbReference>
<feature type="transmembrane region" description="Helical" evidence="1">
    <location>
        <begin position="157"/>
        <end position="181"/>
    </location>
</feature>
<keyword evidence="1" id="KW-0812">Transmembrane</keyword>
<dbReference type="AlphaFoldDB" id="A0A2W4QTM1"/>
<dbReference type="PROSITE" id="PS51257">
    <property type="entry name" value="PROKAR_LIPOPROTEIN"/>
    <property type="match status" value="1"/>
</dbReference>